<reference evidence="3" key="1">
    <citation type="submission" date="2023-07" db="EMBL/GenBank/DDBJ databases">
        <title>Structural and functional analysis of rice phyllospheric bacteria for their antimicrobial properties and defense elicitation against blast disease.</title>
        <authorList>
            <person name="Sahu K.P."/>
            <person name="Asharani P."/>
            <person name="Kumar M."/>
            <person name="Reddy B."/>
            <person name="Kumar A."/>
        </authorList>
    </citation>
    <scope>NUCLEOTIDE SEQUENCE [LARGE SCALE GENOMIC DNA]</scope>
    <source>
        <strain evidence="3">OsEp_Plm_30P10</strain>
    </source>
</reference>
<organism evidence="2 3">
    <name type="scientific">Pantoea eucrina</name>
    <dbReference type="NCBI Taxonomy" id="472693"/>
    <lineage>
        <taxon>Bacteria</taxon>
        <taxon>Pseudomonadati</taxon>
        <taxon>Pseudomonadota</taxon>
        <taxon>Gammaproteobacteria</taxon>
        <taxon>Enterobacterales</taxon>
        <taxon>Erwiniaceae</taxon>
        <taxon>Pantoea</taxon>
    </lineage>
</organism>
<evidence type="ECO:0000256" key="1">
    <source>
        <dbReference type="SAM" id="SignalP"/>
    </source>
</evidence>
<dbReference type="InterPro" id="IPR019648">
    <property type="entry name" value="YebY"/>
</dbReference>
<evidence type="ECO:0000313" key="3">
    <source>
        <dbReference type="Proteomes" id="UP001288620"/>
    </source>
</evidence>
<gene>
    <name evidence="2" type="ORF">N4G40_07875</name>
</gene>
<protein>
    <submittedName>
        <fullName evidence="2">YebY family protein</fullName>
    </submittedName>
</protein>
<keyword evidence="3" id="KW-1185">Reference proteome</keyword>
<dbReference type="Proteomes" id="UP001288620">
    <property type="component" value="Unassembled WGS sequence"/>
</dbReference>
<comment type="caution">
    <text evidence="2">The sequence shown here is derived from an EMBL/GenBank/DDBJ whole genome shotgun (WGS) entry which is preliminary data.</text>
</comment>
<feature type="chain" id="PRO_5045921890" evidence="1">
    <location>
        <begin position="22"/>
        <end position="117"/>
    </location>
</feature>
<dbReference type="RefSeq" id="WP_322543748.1">
    <property type="nucleotide sequence ID" value="NZ_JAOBTT010000001.1"/>
</dbReference>
<sequence length="117" mass="12786">MLLKKVIPACVLLALCGQAMAAQIITVSRFEIGKDKWPFTREEVMLTCEKDGSLFAINPSTLLQYPLNDKAQARADAGKGTLQSIDTIVADDKAHPGKKMSLQPIIDRAQQLCDRAS</sequence>
<feature type="signal peptide" evidence="1">
    <location>
        <begin position="1"/>
        <end position="21"/>
    </location>
</feature>
<proteinExistence type="predicted"/>
<keyword evidence="1" id="KW-0732">Signal</keyword>
<dbReference type="Pfam" id="PF10709">
    <property type="entry name" value="DUF2511"/>
    <property type="match status" value="1"/>
</dbReference>
<accession>A0ABU5LE41</accession>
<evidence type="ECO:0000313" key="2">
    <source>
        <dbReference type="EMBL" id="MDZ7278192.1"/>
    </source>
</evidence>
<name>A0ABU5LE41_9GAMM</name>
<dbReference type="EMBL" id="JAOBTT010000001">
    <property type="protein sequence ID" value="MDZ7278192.1"/>
    <property type="molecule type" value="Genomic_DNA"/>
</dbReference>